<sequence>MVFKASWALIQSRPIDPPDLLDPGRIWAQMQRVYKEGNKAFTIGKKRRFDSCEEDFSSLGSFLPGEESSNKKICPEDSLKSLKSQEPHSGSQGVPDDGEGIGTADHPAENCNGSEENLGIMTMDISKIVARFSGDRVSLDWIGCFTYAPPRREDRAEFWNDLGGPVDSDGGFKFGAFFYRKSGGRPDEDHIIKEKLDRVIVSSEWLTHFKKAGVRNLSIRHSDHSPDTRMEREFFSTPFRYLDAWSRDSSCRKVIEDSWKLGVEGFQSFILCQKLRITAKALGEWNRLVFGFCQSKIKALEKLLIEKILVERKCSRGEISCIKGLDSMCKPKTCGGLGFRRSADINFSLIAKLGWDMASNTQSLWKSVLLERYCPHSDFLSTTIPTSASLVARGIWANRDFIADNSIWAIGKNSQVNLWSGLWSSKDGVVCDSGDLNPMCKVDITVGDLMLNSGEGWDHNKLVLWLRPEAINRLEGVDFGTLLNEDILYWKILSRRIKRAYWDLNRSRFFEKDAIGSRIWKLKMHERVKLFLWKLYQNSLPFGCKFREIFGSQPGLCMLCGEVRETLCWNIRITNFSLVSGKDIVSWLIDPPFAQVMSTEEKAKFSLFGAILYFKLWRTSMPYEMIQKMVMRSYREHINIMTLDIVQEGTNRGPAAIHWGLPRPGRMKCFVDYASDNDTGAVAGVIYDWEGSVKRFGAKKVTAVSSFQGELEAIALVWNWLGLTQKWGVDFHSDNWQLVNSLSTGRSLWWNASFSFNKILRELDGFDCSVSWISRSFNDSAHTLARWGLSHNCNGALRFWR</sequence>
<dbReference type="InterPro" id="IPR002156">
    <property type="entry name" value="RNaseH_domain"/>
</dbReference>
<evidence type="ECO:0000256" key="1">
    <source>
        <dbReference type="SAM" id="MobiDB-lite"/>
    </source>
</evidence>
<evidence type="ECO:0000259" key="2">
    <source>
        <dbReference type="Pfam" id="PF13456"/>
    </source>
</evidence>
<protein>
    <recommendedName>
        <fullName evidence="2">RNase H type-1 domain-containing protein</fullName>
    </recommendedName>
</protein>
<dbReference type="AlphaFoldDB" id="A0A7J6EV98"/>
<comment type="caution">
    <text evidence="3">The sequence shown here is derived from an EMBL/GenBank/DDBJ whole genome shotgun (WGS) entry which is preliminary data.</text>
</comment>
<dbReference type="InterPro" id="IPR044730">
    <property type="entry name" value="RNase_H-like_dom_plant"/>
</dbReference>
<dbReference type="CDD" id="cd06222">
    <property type="entry name" value="RNase_H_like"/>
    <property type="match status" value="1"/>
</dbReference>
<dbReference type="Pfam" id="PF13456">
    <property type="entry name" value="RVT_3"/>
    <property type="match status" value="1"/>
</dbReference>
<dbReference type="GO" id="GO:0003676">
    <property type="term" value="F:nucleic acid binding"/>
    <property type="evidence" value="ECO:0007669"/>
    <property type="project" value="InterPro"/>
</dbReference>
<dbReference type="Gene3D" id="3.30.420.10">
    <property type="entry name" value="Ribonuclease H-like superfamily/Ribonuclease H"/>
    <property type="match status" value="1"/>
</dbReference>
<feature type="domain" description="RNase H type-1" evidence="2">
    <location>
        <begin position="675"/>
        <end position="787"/>
    </location>
</feature>
<dbReference type="PANTHER" id="PTHR47074:SF21">
    <property type="entry name" value="RNASE H TYPE-1 DOMAIN-CONTAINING PROTEIN"/>
    <property type="match status" value="1"/>
</dbReference>
<dbReference type="GO" id="GO:0004523">
    <property type="term" value="F:RNA-DNA hybrid ribonuclease activity"/>
    <property type="evidence" value="ECO:0007669"/>
    <property type="project" value="InterPro"/>
</dbReference>
<dbReference type="InterPro" id="IPR036397">
    <property type="entry name" value="RNaseH_sf"/>
</dbReference>
<name>A0A7J6EV98_CANSA</name>
<evidence type="ECO:0000313" key="4">
    <source>
        <dbReference type="Proteomes" id="UP000525078"/>
    </source>
</evidence>
<dbReference type="InterPro" id="IPR052929">
    <property type="entry name" value="RNase_H-like_EbsB-rel"/>
</dbReference>
<organism evidence="3 4">
    <name type="scientific">Cannabis sativa</name>
    <name type="common">Hemp</name>
    <name type="synonym">Marijuana</name>
    <dbReference type="NCBI Taxonomy" id="3483"/>
    <lineage>
        <taxon>Eukaryota</taxon>
        <taxon>Viridiplantae</taxon>
        <taxon>Streptophyta</taxon>
        <taxon>Embryophyta</taxon>
        <taxon>Tracheophyta</taxon>
        <taxon>Spermatophyta</taxon>
        <taxon>Magnoliopsida</taxon>
        <taxon>eudicotyledons</taxon>
        <taxon>Gunneridae</taxon>
        <taxon>Pentapetalae</taxon>
        <taxon>rosids</taxon>
        <taxon>fabids</taxon>
        <taxon>Rosales</taxon>
        <taxon>Cannabaceae</taxon>
        <taxon>Cannabis</taxon>
    </lineage>
</organism>
<feature type="region of interest" description="Disordered" evidence="1">
    <location>
        <begin position="80"/>
        <end position="114"/>
    </location>
</feature>
<accession>A0A7J6EV98</accession>
<dbReference type="Proteomes" id="UP000525078">
    <property type="component" value="Unassembled WGS sequence"/>
</dbReference>
<proteinExistence type="predicted"/>
<dbReference type="PANTHER" id="PTHR47074">
    <property type="entry name" value="BNAC02G40300D PROTEIN"/>
    <property type="match status" value="1"/>
</dbReference>
<dbReference type="InterPro" id="IPR012337">
    <property type="entry name" value="RNaseH-like_sf"/>
</dbReference>
<reference evidence="3 4" key="1">
    <citation type="journal article" date="2020" name="bioRxiv">
        <title>Sequence and annotation of 42 cannabis genomes reveals extensive copy number variation in cannabinoid synthesis and pathogen resistance genes.</title>
        <authorList>
            <person name="Mckernan K.J."/>
            <person name="Helbert Y."/>
            <person name="Kane L.T."/>
            <person name="Ebling H."/>
            <person name="Zhang L."/>
            <person name="Liu B."/>
            <person name="Eaton Z."/>
            <person name="Mclaughlin S."/>
            <person name="Kingan S."/>
            <person name="Baybayan P."/>
            <person name="Concepcion G."/>
            <person name="Jordan M."/>
            <person name="Riva A."/>
            <person name="Barbazuk W."/>
            <person name="Harkins T."/>
        </authorList>
    </citation>
    <scope>NUCLEOTIDE SEQUENCE [LARGE SCALE GENOMIC DNA]</scope>
    <source>
        <strain evidence="4">cv. Jamaican Lion 4</strain>
        <tissue evidence="3">Leaf</tissue>
    </source>
</reference>
<gene>
    <name evidence="3" type="ORF">F8388_007635</name>
</gene>
<dbReference type="SUPFAM" id="SSF53098">
    <property type="entry name" value="Ribonuclease H-like"/>
    <property type="match status" value="1"/>
</dbReference>
<evidence type="ECO:0000313" key="3">
    <source>
        <dbReference type="EMBL" id="KAF4361619.1"/>
    </source>
</evidence>
<dbReference type="EMBL" id="JAATIP010000191">
    <property type="protein sequence ID" value="KAF4361619.1"/>
    <property type="molecule type" value="Genomic_DNA"/>
</dbReference>